<dbReference type="CDD" id="cd05300">
    <property type="entry name" value="2-Hacid_dh_1"/>
    <property type="match status" value="1"/>
</dbReference>
<evidence type="ECO:0000256" key="2">
    <source>
        <dbReference type="ARBA" id="ARBA00023027"/>
    </source>
</evidence>
<gene>
    <name evidence="4" type="ORF">VV02_11310</name>
</gene>
<dbReference type="PANTHER" id="PTHR43333">
    <property type="entry name" value="2-HACID_DH_C DOMAIN-CONTAINING PROTEIN"/>
    <property type="match status" value="1"/>
</dbReference>
<evidence type="ECO:0000259" key="3">
    <source>
        <dbReference type="Pfam" id="PF02826"/>
    </source>
</evidence>
<proteinExistence type="predicted"/>
<dbReference type="EMBL" id="CP011112">
    <property type="protein sequence ID" value="AKU18843.1"/>
    <property type="molecule type" value="Genomic_DNA"/>
</dbReference>
<evidence type="ECO:0000313" key="5">
    <source>
        <dbReference type="Proteomes" id="UP000066480"/>
    </source>
</evidence>
<dbReference type="KEGG" id="lmoi:VV02_11310"/>
<dbReference type="Pfam" id="PF02826">
    <property type="entry name" value="2-Hacid_dh_C"/>
    <property type="match status" value="1"/>
</dbReference>
<keyword evidence="2" id="KW-0520">NAD</keyword>
<name>A0A0K1JQH8_9MICO</name>
<sequence length="306" mass="32902">MTPLDGRVELRYTDAAGLGDALDGARGLLLWDYFSEAIKSVWDRSDSLEWIHVAAAGVDKLMFDDLRRSDVVVTNAHGVFDLPIAEFVLASVLARAKLVHESHDLQLARTWHRRETLPVAGATALVVGTGGIGRAIARLLRAVGMNVAGAGRTPAADDPDFGRVVDSSRLVDHVGEFDYVVNATPLTPETTGLFEAKVFAAMGPGSYFINIGRGASVVEADLADAVQRQEISGAALDVFEQEPLPVDSPLWTLPGVVVSAHMAGDVLGWKDSLARQFVDIAEHWLEGTPMPNVVDKQRGYVPGRSL</sequence>
<feature type="domain" description="D-isomer specific 2-hydroxyacid dehydrogenase NAD-binding" evidence="3">
    <location>
        <begin position="90"/>
        <end position="263"/>
    </location>
</feature>
<dbReference type="InterPro" id="IPR036291">
    <property type="entry name" value="NAD(P)-bd_dom_sf"/>
</dbReference>
<keyword evidence="5" id="KW-1185">Reference proteome</keyword>
<dbReference type="InterPro" id="IPR006140">
    <property type="entry name" value="D-isomer_DH_NAD-bd"/>
</dbReference>
<dbReference type="AlphaFoldDB" id="A0A0K1JQH8"/>
<keyword evidence="1" id="KW-0560">Oxidoreductase</keyword>
<dbReference type="Gene3D" id="3.40.50.720">
    <property type="entry name" value="NAD(P)-binding Rossmann-like Domain"/>
    <property type="match status" value="2"/>
</dbReference>
<evidence type="ECO:0000313" key="4">
    <source>
        <dbReference type="EMBL" id="AKU18843.1"/>
    </source>
</evidence>
<protein>
    <submittedName>
        <fullName evidence="4">2-hydroxyacid dehydrogenase</fullName>
    </submittedName>
</protein>
<dbReference type="SUPFAM" id="SSF51735">
    <property type="entry name" value="NAD(P)-binding Rossmann-fold domains"/>
    <property type="match status" value="1"/>
</dbReference>
<dbReference type="STRING" id="571913.VV02_11310"/>
<dbReference type="PATRIC" id="fig|571913.6.peg.2306"/>
<organism evidence="4 5">
    <name type="scientific">Luteipulveratus mongoliensis</name>
    <dbReference type="NCBI Taxonomy" id="571913"/>
    <lineage>
        <taxon>Bacteria</taxon>
        <taxon>Bacillati</taxon>
        <taxon>Actinomycetota</taxon>
        <taxon>Actinomycetes</taxon>
        <taxon>Micrococcales</taxon>
        <taxon>Dermacoccaceae</taxon>
        <taxon>Luteipulveratus</taxon>
    </lineage>
</organism>
<accession>A0A0K1JQH8</accession>
<dbReference type="SUPFAM" id="SSF52283">
    <property type="entry name" value="Formate/glycerate dehydrogenase catalytic domain-like"/>
    <property type="match status" value="1"/>
</dbReference>
<dbReference type="GO" id="GO:0051287">
    <property type="term" value="F:NAD binding"/>
    <property type="evidence" value="ECO:0007669"/>
    <property type="project" value="InterPro"/>
</dbReference>
<evidence type="ECO:0000256" key="1">
    <source>
        <dbReference type="ARBA" id="ARBA00023002"/>
    </source>
</evidence>
<dbReference type="GO" id="GO:0016491">
    <property type="term" value="F:oxidoreductase activity"/>
    <property type="evidence" value="ECO:0007669"/>
    <property type="project" value="UniProtKB-KW"/>
</dbReference>
<dbReference type="Proteomes" id="UP000066480">
    <property type="component" value="Chromosome"/>
</dbReference>
<dbReference type="PANTHER" id="PTHR43333:SF1">
    <property type="entry name" value="D-ISOMER SPECIFIC 2-HYDROXYACID DEHYDROGENASE NAD-BINDING DOMAIN-CONTAINING PROTEIN"/>
    <property type="match status" value="1"/>
</dbReference>
<reference evidence="4 5" key="1">
    <citation type="submission" date="2015-03" db="EMBL/GenBank/DDBJ databases">
        <title>Luteipulveratus halotolerans sp. nov., a novel actinobacterium (Dermacoccaceae) from Sarawak, Malaysia.</title>
        <authorList>
            <person name="Juboi H."/>
            <person name="Basik A."/>
            <person name="Shamsul S.S."/>
            <person name="Arnold P."/>
            <person name="Schmitt E.K."/>
            <person name="Sanglier J.-J."/>
            <person name="Yeo T."/>
        </authorList>
    </citation>
    <scope>NUCLEOTIDE SEQUENCE [LARGE SCALE GENOMIC DNA]</scope>
    <source>
        <strain evidence="4 5">MN07-A0370</strain>
    </source>
</reference>